<reference evidence="1" key="1">
    <citation type="submission" date="2022-07" db="EMBL/GenBank/DDBJ databases">
        <title>Phylogenomic reconstructions and comparative analyses of Kickxellomycotina fungi.</title>
        <authorList>
            <person name="Reynolds N.K."/>
            <person name="Stajich J.E."/>
            <person name="Barry K."/>
            <person name="Grigoriev I.V."/>
            <person name="Crous P."/>
            <person name="Smith M.E."/>
        </authorList>
    </citation>
    <scope>NUCLEOTIDE SEQUENCE</scope>
    <source>
        <strain evidence="1">CBS 109366</strain>
    </source>
</reference>
<comment type="caution">
    <text evidence="1">The sequence shown here is derived from an EMBL/GenBank/DDBJ whole genome shotgun (WGS) entry which is preliminary data.</text>
</comment>
<gene>
    <name evidence="1" type="ORF">IWQ57_003871</name>
</gene>
<accession>A0ACC1JUD8</accession>
<evidence type="ECO:0000313" key="2">
    <source>
        <dbReference type="Proteomes" id="UP001140234"/>
    </source>
</evidence>
<dbReference type="EMBL" id="JANBUJ010001375">
    <property type="protein sequence ID" value="KAJ2767636.1"/>
    <property type="molecule type" value="Genomic_DNA"/>
</dbReference>
<organism evidence="1 2">
    <name type="scientific">Coemansia nantahalensis</name>
    <dbReference type="NCBI Taxonomy" id="2789366"/>
    <lineage>
        <taxon>Eukaryota</taxon>
        <taxon>Fungi</taxon>
        <taxon>Fungi incertae sedis</taxon>
        <taxon>Zoopagomycota</taxon>
        <taxon>Kickxellomycotina</taxon>
        <taxon>Kickxellomycetes</taxon>
        <taxon>Kickxellales</taxon>
        <taxon>Kickxellaceae</taxon>
        <taxon>Coemansia</taxon>
    </lineage>
</organism>
<keyword evidence="2" id="KW-1185">Reference proteome</keyword>
<evidence type="ECO:0000313" key="1">
    <source>
        <dbReference type="EMBL" id="KAJ2767636.1"/>
    </source>
</evidence>
<dbReference type="Proteomes" id="UP001140234">
    <property type="component" value="Unassembled WGS sequence"/>
</dbReference>
<protein>
    <submittedName>
        <fullName evidence="1">Uncharacterized protein</fullName>
    </submittedName>
</protein>
<sequence>MLPCAAPRSAWWYGRAIRVYFTLSLLVSALWIIRVLLTGTAPHAGPDLARSTGPDGTYANVAHDDVAPLGDALNEDELQLEPPAREYALAYTDHVYCLNRARKLGRRARMEELFRYMQLDVEMFGGSHIDAWRDIINRGYRHALVVEDDVDFEVGAVSAIHDSLAGLRQSTDYWDILYVGHCSMEEGAGAAVGGRNRTFKSVHPFCLSGYILSSTGAQKLYAYFAKGVRQAHALDIQLVALVKRSMLASYSLHPPVVYQRRDLYPSDDGLELKVAKLSTSSVWNEAVAFVPRLAGWTDPLDAEFLNPAFSNIPRWMENAKPVK</sequence>
<name>A0ACC1JUD8_9FUNG</name>
<proteinExistence type="predicted"/>